<protein>
    <submittedName>
        <fullName evidence="2">Uncharacterized protein</fullName>
    </submittedName>
</protein>
<feature type="transmembrane region" description="Helical" evidence="1">
    <location>
        <begin position="67"/>
        <end position="86"/>
    </location>
</feature>
<sequence>MQTIEVLNSSSRGRKKSLHLPPFLFDSAFRMSVDNWVGILTSLCYWLVLLSMRLHSGDWFGNTLDHFTANQTGVMLSIESCAFYILKALEVLLYQQLMVVINAALTCLTSFTVELRVFLVVRYIAVEFSELVGLIHWIIDLAAILRSTNVKFDALGLPLKGSVSN</sequence>
<keyword evidence="1" id="KW-1133">Transmembrane helix</keyword>
<evidence type="ECO:0000313" key="3">
    <source>
        <dbReference type="Proteomes" id="UP001234178"/>
    </source>
</evidence>
<name>A0ABR0B2N6_9CRUS</name>
<dbReference type="EMBL" id="JAOYFB010000040">
    <property type="protein sequence ID" value="KAK4035959.1"/>
    <property type="molecule type" value="Genomic_DNA"/>
</dbReference>
<dbReference type="Proteomes" id="UP001234178">
    <property type="component" value="Unassembled WGS sequence"/>
</dbReference>
<gene>
    <name evidence="2" type="ORF">OUZ56_028036</name>
</gene>
<proteinExistence type="predicted"/>
<keyword evidence="1" id="KW-0472">Membrane</keyword>
<feature type="transmembrane region" description="Helical" evidence="1">
    <location>
        <begin position="36"/>
        <end position="55"/>
    </location>
</feature>
<comment type="caution">
    <text evidence="2">The sequence shown here is derived from an EMBL/GenBank/DDBJ whole genome shotgun (WGS) entry which is preliminary data.</text>
</comment>
<reference evidence="2 3" key="1">
    <citation type="journal article" date="2023" name="Nucleic Acids Res.">
        <title>The hologenome of Daphnia magna reveals possible DNA methylation and microbiome-mediated evolution of the host genome.</title>
        <authorList>
            <person name="Chaturvedi A."/>
            <person name="Li X."/>
            <person name="Dhandapani V."/>
            <person name="Marshall H."/>
            <person name="Kissane S."/>
            <person name="Cuenca-Cambronero M."/>
            <person name="Asole G."/>
            <person name="Calvet F."/>
            <person name="Ruiz-Romero M."/>
            <person name="Marangio P."/>
            <person name="Guigo R."/>
            <person name="Rago D."/>
            <person name="Mirbahai L."/>
            <person name="Eastwood N."/>
            <person name="Colbourne J.K."/>
            <person name="Zhou J."/>
            <person name="Mallon E."/>
            <person name="Orsini L."/>
        </authorList>
    </citation>
    <scope>NUCLEOTIDE SEQUENCE [LARGE SCALE GENOMIC DNA]</scope>
    <source>
        <strain evidence="2">LRV0_1</strain>
    </source>
</reference>
<accession>A0ABR0B2N6</accession>
<organism evidence="2 3">
    <name type="scientific">Daphnia magna</name>
    <dbReference type="NCBI Taxonomy" id="35525"/>
    <lineage>
        <taxon>Eukaryota</taxon>
        <taxon>Metazoa</taxon>
        <taxon>Ecdysozoa</taxon>
        <taxon>Arthropoda</taxon>
        <taxon>Crustacea</taxon>
        <taxon>Branchiopoda</taxon>
        <taxon>Diplostraca</taxon>
        <taxon>Cladocera</taxon>
        <taxon>Anomopoda</taxon>
        <taxon>Daphniidae</taxon>
        <taxon>Daphnia</taxon>
    </lineage>
</organism>
<keyword evidence="1" id="KW-0812">Transmembrane</keyword>
<feature type="transmembrane region" description="Helical" evidence="1">
    <location>
        <begin position="92"/>
        <end position="113"/>
    </location>
</feature>
<feature type="transmembrane region" description="Helical" evidence="1">
    <location>
        <begin position="120"/>
        <end position="139"/>
    </location>
</feature>
<evidence type="ECO:0000256" key="1">
    <source>
        <dbReference type="SAM" id="Phobius"/>
    </source>
</evidence>
<evidence type="ECO:0000313" key="2">
    <source>
        <dbReference type="EMBL" id="KAK4035959.1"/>
    </source>
</evidence>
<keyword evidence="3" id="KW-1185">Reference proteome</keyword>